<dbReference type="InterPro" id="IPR015943">
    <property type="entry name" value="WD40/YVTN_repeat-like_dom_sf"/>
</dbReference>
<protein>
    <recommendedName>
        <fullName evidence="8">VPS10 domain-containing protein</fullName>
    </recommendedName>
</protein>
<dbReference type="Pfam" id="PF15902">
    <property type="entry name" value="Sortilin-Vps10"/>
    <property type="match status" value="2"/>
</dbReference>
<evidence type="ECO:0000259" key="8">
    <source>
        <dbReference type="SMART" id="SM00602"/>
    </source>
</evidence>
<proteinExistence type="predicted"/>
<evidence type="ECO:0000256" key="2">
    <source>
        <dbReference type="ARBA" id="ARBA00022692"/>
    </source>
</evidence>
<reference evidence="9 10" key="1">
    <citation type="submission" date="2021-06" db="EMBL/GenBank/DDBJ databases">
        <title>Candida outbreak in Lebanon.</title>
        <authorList>
            <person name="Finianos M."/>
        </authorList>
    </citation>
    <scope>NUCLEOTIDE SEQUENCE [LARGE SCALE GENOMIC DNA]</scope>
    <source>
        <strain evidence="9">CA3LBN</strain>
    </source>
</reference>
<gene>
    <name evidence="9" type="ORF">CA3LBN_002395</name>
</gene>
<evidence type="ECO:0000313" key="9">
    <source>
        <dbReference type="EMBL" id="QWU88130.1"/>
    </source>
</evidence>
<keyword evidence="5" id="KW-0325">Glycoprotein</keyword>
<dbReference type="CDD" id="cd15482">
    <property type="entry name" value="Sialidase_non-viral"/>
    <property type="match status" value="1"/>
</dbReference>
<organism evidence="9 10">
    <name type="scientific">Candidozyma haemuli</name>
    <dbReference type="NCBI Taxonomy" id="45357"/>
    <lineage>
        <taxon>Eukaryota</taxon>
        <taxon>Fungi</taxon>
        <taxon>Dikarya</taxon>
        <taxon>Ascomycota</taxon>
        <taxon>Saccharomycotina</taxon>
        <taxon>Pichiomycetes</taxon>
        <taxon>Metschnikowiaceae</taxon>
        <taxon>Candidozyma</taxon>
    </lineage>
</organism>
<dbReference type="PANTHER" id="PTHR12106">
    <property type="entry name" value="SORTILIN RELATED"/>
    <property type="match status" value="1"/>
</dbReference>
<dbReference type="InterPro" id="IPR049128">
    <property type="entry name" value="Pop8-like_dom"/>
</dbReference>
<feature type="compositionally biased region" description="Low complexity" evidence="6">
    <location>
        <begin position="122"/>
        <end position="133"/>
    </location>
</feature>
<dbReference type="InterPro" id="IPR031777">
    <property type="entry name" value="Sortilin_C"/>
</dbReference>
<dbReference type="InterPro" id="IPR050310">
    <property type="entry name" value="VPS10-sortilin"/>
</dbReference>
<dbReference type="Gene3D" id="2.130.10.10">
    <property type="entry name" value="YVTN repeat-like/Quinoprotein amine dehydrogenase"/>
    <property type="match status" value="1"/>
</dbReference>
<keyword evidence="4 7" id="KW-0472">Membrane</keyword>
<comment type="subcellular location">
    <subcellularLocation>
        <location evidence="1">Membrane</location>
    </subcellularLocation>
</comment>
<dbReference type="InterPro" id="IPR031778">
    <property type="entry name" value="Sortilin_N"/>
</dbReference>
<keyword evidence="10" id="KW-1185">Reference proteome</keyword>
<dbReference type="Pfam" id="PF15901">
    <property type="entry name" value="Sortilin_C"/>
    <property type="match status" value="2"/>
</dbReference>
<dbReference type="InterPro" id="IPR006581">
    <property type="entry name" value="VPS10"/>
</dbReference>
<dbReference type="SUPFAM" id="SSF110296">
    <property type="entry name" value="Oligoxyloglucan reducing end-specific cellobiohydrolase"/>
    <property type="match status" value="2"/>
</dbReference>
<keyword evidence="7" id="KW-1133">Transmembrane helix</keyword>
<feature type="compositionally biased region" description="Acidic residues" evidence="6">
    <location>
        <begin position="1733"/>
        <end position="1750"/>
    </location>
</feature>
<name>A0ABX8I8B4_9ASCO</name>
<sequence>MNTKITYTAVELKLLRHEYKVPVDESPFLSYFHPSSHCNPHYMYPDLFPPGSRIIRLKPGQRLPKGSVPLPFPIEERNRYRGYERKSPSPLPGDSNYQYKYTEFFEPYMRKPPAGSSKEQSSADMVSESSSDSIQFQLPPQTCDPALEQTRPQLYNELNIDLLTWRTLINKALAELYGIVGEARHYDILAKQQKPPALDAVIRIVPEDKDVFVTSLASFNFALSDHLGSEYDANASIKVKNSSPYLGQLVTSDLADFLVASYEPKVAKSTFKGFTRDMLYFDDSSHIVAARGDGIWGSYDDGVKWKQLSDVETKKFHADPNFKDRALAFSGTTKQFYTNDKGKTWKSFEFKTEGHAIELMREPIVHFNIDDKNLVLFEVTDCSKKHHQCKRVFFYSANGLKSIQRLPIESDSCTFAKQNKDFDFKGDSKTIICATNTHNSFGHVMKSSIVKSKDFFKSSEQILDDSGFQRGRILDVRIDSSFMVVTVSQDMYKPSAQVTLYVSKDGETFDKSNFNFETNRGAIKFLPSSKSALFVSVMSMNDIAIPHNTVFRSDSQGINFEQIADKVSFTSPVKIENFDGMYFSAELRRVDSPDQGLFPGPPGMPPYTISSKITLNDGKEWEPLRVLDDESCKIEKGCSLNLFDTTTFDGEGYSTTGPTANIVLGIGNAGEISPDFSEVKTYISRDGGVSWKKALDVGCLFSFGDQGNVIIAVPLLNKKDPTQPGTKRYYYSIDQGLTWEEKNFDTTIWPQFLITTVDGSSRKFLVTGPKNGNEDEEVFYSLDLSDVYGGKKCKEKDLEQVYARVVDDNPLCVYGHKESIMRRKPEAKCYVSKLFEDIKVKEEPCECTDADFECSKYFQLSSKGACVPNDVKIKEACSGKKSKTVKLPDKQLMAGNLCKPGNQKFISEEEFKCKDYVDVDKPSEKKLESIPNDFEGRLEQYAYVKTEDETRENLLVRTSNDVIYASNNGGKTYTKVPAYEKIISFTTGSVPGTALLVTNNDIFYLSLDGGNSFKKLEAPSRLVPTRGFRPSFHPEDSSQFIWYGTDGCDPQGNPSCEITAYYTKDTGDTFRKLKSGVKFCDYVSLNNATDENLIYCLTSGEKSQLLSSTTFFQDSKVLFDNVASYALKKNYLIVATILDDMKEMRAKVTMDGSTFADSLFPKDFKVEAQTAYNILDSADESIFMHVTTDDRNDREVGSILKSNSNGTSYILSLENVNRGKFGFVDYDRLQALEGIIIANTVSNPGKDEKKKLKTNISFNDGSQWYYLAPPNVDSAGQKYKCSGSKIEKCSLHLQSFTERPDFTDTYGSSSAVGVLFGVGNVGEYLGENDLATFMSYDAGLTWKEVVKGQHMWEFGDQGTVLLLVDQLKETNTLTYSTDSGETWQEFKFTDKNVVVLDLATVQSDTALKFVIFASEKRDLHTTYSFSIDFTKYFNRQCELDLDNPDKGDFEFWGPKRPSSKDNCFFGREVKYLRRKKTTTDCFIGAAPLKDGVKSLRNCKCTRADYECDYNYYRDSDGTCKLVDGLSPADRMKEMCEKEGGFQYFEPTGYRKIPLSSCVGGKGFDSLDTRPCPGHEEEYNRYYGIGLGGGRILGVIFAPIVIFIAAFLFASWFVYERGIRRNGGFERLGQIRLDDDDDFQPIEDNAVDVVVNKIVKGGIVAVAGTVAALKTIRKIDKAMFERISSALFGRRPGRRSYVRVPDDEDELFGNFDNSYEDELENADDVNFDVQEDPEEFTDYADEPPADEDVEADERLFDIDDQSDEDRSSRRAED</sequence>
<evidence type="ECO:0000256" key="6">
    <source>
        <dbReference type="SAM" id="MobiDB-lite"/>
    </source>
</evidence>
<dbReference type="Gene3D" id="2.10.70.80">
    <property type="match status" value="2"/>
</dbReference>
<feature type="region of interest" description="Disordered" evidence="6">
    <location>
        <begin position="112"/>
        <end position="135"/>
    </location>
</feature>
<dbReference type="Gene3D" id="3.30.60.270">
    <property type="match status" value="1"/>
</dbReference>
<evidence type="ECO:0000256" key="5">
    <source>
        <dbReference type="ARBA" id="ARBA00023180"/>
    </source>
</evidence>
<evidence type="ECO:0000256" key="7">
    <source>
        <dbReference type="SAM" id="Phobius"/>
    </source>
</evidence>
<feature type="domain" description="VPS10" evidence="8">
    <location>
        <begin position="284"/>
        <end position="935"/>
    </location>
</feature>
<dbReference type="PANTHER" id="PTHR12106:SF27">
    <property type="entry name" value="SORTILIN-RELATED RECEPTOR"/>
    <property type="match status" value="1"/>
</dbReference>
<evidence type="ECO:0000313" key="10">
    <source>
        <dbReference type="Proteomes" id="UP000825434"/>
    </source>
</evidence>
<keyword evidence="2 7" id="KW-0812">Transmembrane</keyword>
<dbReference type="EMBL" id="CP076662">
    <property type="protein sequence ID" value="QWU88130.1"/>
    <property type="molecule type" value="Genomic_DNA"/>
</dbReference>
<dbReference type="Proteomes" id="UP000825434">
    <property type="component" value="Chromosome 2"/>
</dbReference>
<feature type="region of interest" description="Disordered" evidence="6">
    <location>
        <begin position="1733"/>
        <end position="1772"/>
    </location>
</feature>
<feature type="transmembrane region" description="Helical" evidence="7">
    <location>
        <begin position="1591"/>
        <end position="1614"/>
    </location>
</feature>
<accession>A0ABX8I8B4</accession>
<evidence type="ECO:0000256" key="3">
    <source>
        <dbReference type="ARBA" id="ARBA00022737"/>
    </source>
</evidence>
<evidence type="ECO:0000256" key="1">
    <source>
        <dbReference type="ARBA" id="ARBA00004370"/>
    </source>
</evidence>
<feature type="compositionally biased region" description="Basic and acidic residues" evidence="6">
    <location>
        <begin position="1763"/>
        <end position="1772"/>
    </location>
</feature>
<evidence type="ECO:0000256" key="4">
    <source>
        <dbReference type="ARBA" id="ARBA00023136"/>
    </source>
</evidence>
<dbReference type="Pfam" id="PF20976">
    <property type="entry name" value="Pop8"/>
    <property type="match status" value="1"/>
</dbReference>
<dbReference type="SMART" id="SM00602">
    <property type="entry name" value="VPS10"/>
    <property type="match status" value="2"/>
</dbReference>
<keyword evidence="3" id="KW-0677">Repeat</keyword>
<feature type="domain" description="VPS10" evidence="8">
    <location>
        <begin position="952"/>
        <end position="1576"/>
    </location>
</feature>